<dbReference type="STRING" id="88036.D8S5V2"/>
<accession>D8S5V2</accession>
<keyword evidence="6" id="KW-0788">Thiol protease</keyword>
<dbReference type="OMA" id="YHIMQED"/>
<keyword evidence="5" id="KW-0378">Hydrolase</keyword>
<protein>
    <recommendedName>
        <fullName evidence="2">ubiquitinyl hydrolase 1</fullName>
        <ecNumber evidence="2">3.4.19.12</ecNumber>
    </recommendedName>
</protein>
<dbReference type="InterPro" id="IPR038765">
    <property type="entry name" value="Papain-like_cys_pep_sf"/>
</dbReference>
<dbReference type="GO" id="GO:0006508">
    <property type="term" value="P:proteolysis"/>
    <property type="evidence" value="ECO:0007669"/>
    <property type="project" value="UniProtKB-KW"/>
</dbReference>
<evidence type="ECO:0000256" key="2">
    <source>
        <dbReference type="ARBA" id="ARBA00012759"/>
    </source>
</evidence>
<dbReference type="Proteomes" id="UP000001514">
    <property type="component" value="Unassembled WGS sequence"/>
</dbReference>
<dbReference type="PANTHER" id="PTHR24006:SF687">
    <property type="entry name" value="UBIQUITIN CARBOXYL-TERMINAL HYDROLASE 10"/>
    <property type="match status" value="1"/>
</dbReference>
<name>D8S5V2_SELML</name>
<dbReference type="Gene3D" id="3.90.70.10">
    <property type="entry name" value="Cysteine proteinases"/>
    <property type="match status" value="1"/>
</dbReference>
<dbReference type="GO" id="GO:0004843">
    <property type="term" value="F:cysteine-type deubiquitinase activity"/>
    <property type="evidence" value="ECO:0000318"/>
    <property type="project" value="GO_Central"/>
</dbReference>
<dbReference type="EC" id="3.4.19.12" evidence="2"/>
<feature type="non-terminal residue" evidence="8">
    <location>
        <position position="1"/>
    </location>
</feature>
<organism evidence="9">
    <name type="scientific">Selaginella moellendorffii</name>
    <name type="common">Spikemoss</name>
    <dbReference type="NCBI Taxonomy" id="88036"/>
    <lineage>
        <taxon>Eukaryota</taxon>
        <taxon>Viridiplantae</taxon>
        <taxon>Streptophyta</taxon>
        <taxon>Embryophyta</taxon>
        <taxon>Tracheophyta</taxon>
        <taxon>Lycopodiopsida</taxon>
        <taxon>Selaginellales</taxon>
        <taxon>Selaginellaceae</taxon>
        <taxon>Selaginella</taxon>
    </lineage>
</organism>
<evidence type="ECO:0000256" key="6">
    <source>
        <dbReference type="ARBA" id="ARBA00022807"/>
    </source>
</evidence>
<dbReference type="Pfam" id="PF00443">
    <property type="entry name" value="UCH"/>
    <property type="match status" value="1"/>
</dbReference>
<proteinExistence type="predicted"/>
<dbReference type="GO" id="GO:0005829">
    <property type="term" value="C:cytosol"/>
    <property type="evidence" value="ECO:0000318"/>
    <property type="project" value="GO_Central"/>
</dbReference>
<dbReference type="AlphaFoldDB" id="D8S5V2"/>
<dbReference type="PROSITE" id="PS50235">
    <property type="entry name" value="USP_3"/>
    <property type="match status" value="1"/>
</dbReference>
<evidence type="ECO:0000313" key="8">
    <source>
        <dbReference type="EMBL" id="EFJ20123.1"/>
    </source>
</evidence>
<reference evidence="8 9" key="1">
    <citation type="journal article" date="2011" name="Science">
        <title>The Selaginella genome identifies genetic changes associated with the evolution of vascular plants.</title>
        <authorList>
            <person name="Banks J.A."/>
            <person name="Nishiyama T."/>
            <person name="Hasebe M."/>
            <person name="Bowman J.L."/>
            <person name="Gribskov M."/>
            <person name="dePamphilis C."/>
            <person name="Albert V.A."/>
            <person name="Aono N."/>
            <person name="Aoyama T."/>
            <person name="Ambrose B.A."/>
            <person name="Ashton N.W."/>
            <person name="Axtell M.J."/>
            <person name="Barker E."/>
            <person name="Barker M.S."/>
            <person name="Bennetzen J.L."/>
            <person name="Bonawitz N.D."/>
            <person name="Chapple C."/>
            <person name="Cheng C."/>
            <person name="Correa L.G."/>
            <person name="Dacre M."/>
            <person name="DeBarry J."/>
            <person name="Dreyer I."/>
            <person name="Elias M."/>
            <person name="Engstrom E.M."/>
            <person name="Estelle M."/>
            <person name="Feng L."/>
            <person name="Finet C."/>
            <person name="Floyd S.K."/>
            <person name="Frommer W.B."/>
            <person name="Fujita T."/>
            <person name="Gramzow L."/>
            <person name="Gutensohn M."/>
            <person name="Harholt J."/>
            <person name="Hattori M."/>
            <person name="Heyl A."/>
            <person name="Hirai T."/>
            <person name="Hiwatashi Y."/>
            <person name="Ishikawa M."/>
            <person name="Iwata M."/>
            <person name="Karol K.G."/>
            <person name="Koehler B."/>
            <person name="Kolukisaoglu U."/>
            <person name="Kubo M."/>
            <person name="Kurata T."/>
            <person name="Lalonde S."/>
            <person name="Li K."/>
            <person name="Li Y."/>
            <person name="Litt A."/>
            <person name="Lyons E."/>
            <person name="Manning G."/>
            <person name="Maruyama T."/>
            <person name="Michael T.P."/>
            <person name="Mikami K."/>
            <person name="Miyazaki S."/>
            <person name="Morinaga S."/>
            <person name="Murata T."/>
            <person name="Mueller-Roeber B."/>
            <person name="Nelson D.R."/>
            <person name="Obara M."/>
            <person name="Oguri Y."/>
            <person name="Olmstead R.G."/>
            <person name="Onodera N."/>
            <person name="Petersen B.L."/>
            <person name="Pils B."/>
            <person name="Prigge M."/>
            <person name="Rensing S.A."/>
            <person name="Riano-Pachon D.M."/>
            <person name="Roberts A.W."/>
            <person name="Sato Y."/>
            <person name="Scheller H.V."/>
            <person name="Schulz B."/>
            <person name="Schulz C."/>
            <person name="Shakirov E.V."/>
            <person name="Shibagaki N."/>
            <person name="Shinohara N."/>
            <person name="Shippen D.E."/>
            <person name="Soerensen I."/>
            <person name="Sotooka R."/>
            <person name="Sugimoto N."/>
            <person name="Sugita M."/>
            <person name="Sumikawa N."/>
            <person name="Tanurdzic M."/>
            <person name="Theissen G."/>
            <person name="Ulvskov P."/>
            <person name="Wakazuki S."/>
            <person name="Weng J.K."/>
            <person name="Willats W.W."/>
            <person name="Wipf D."/>
            <person name="Wolf P.G."/>
            <person name="Yang L."/>
            <person name="Zimmer A.D."/>
            <person name="Zhu Q."/>
            <person name="Mitros T."/>
            <person name="Hellsten U."/>
            <person name="Loque D."/>
            <person name="Otillar R."/>
            <person name="Salamov A."/>
            <person name="Schmutz J."/>
            <person name="Shapiro H."/>
            <person name="Lindquist E."/>
            <person name="Lucas S."/>
            <person name="Rokhsar D."/>
            <person name="Grigoriev I.V."/>
        </authorList>
    </citation>
    <scope>NUCLEOTIDE SEQUENCE [LARGE SCALE GENOMIC DNA]</scope>
</reference>
<sequence>RQEDAPEFLCFLLNQIHEELLKLDGRTVSEAGVAVDDEWETVGPKNRTARVRTCSRIWSPLTDIFCGQLYNNVKPKGSKASIQVEPFYVLTLDISSGTVHSVEDALKVCQVLTREGMGRYRLLLYFAFQDSSRGTKVVSLPKVLILQLLRFGYGNSGTRKVSRAIDFSEQLTVGKELLSPGNEATSRYELIASIMHHGKDVTSGHYTADAKYGDSWLRFDDRMVDKVSVDMVLNKQAYVLFYRKL</sequence>
<feature type="domain" description="USP" evidence="7">
    <location>
        <begin position="1"/>
        <end position="245"/>
    </location>
</feature>
<evidence type="ECO:0000256" key="5">
    <source>
        <dbReference type="ARBA" id="ARBA00022801"/>
    </source>
</evidence>
<gene>
    <name evidence="8" type="ORF">SELMODRAFT_109291</name>
</gene>
<comment type="catalytic activity">
    <reaction evidence="1">
        <text>Thiol-dependent hydrolysis of ester, thioester, amide, peptide and isopeptide bonds formed by the C-terminal Gly of ubiquitin (a 76-residue protein attached to proteins as an intracellular targeting signal).</text>
        <dbReference type="EC" id="3.4.19.12"/>
    </reaction>
</comment>
<dbReference type="InterPro" id="IPR028889">
    <property type="entry name" value="USP"/>
</dbReference>
<dbReference type="eggNOG" id="KOG1871">
    <property type="taxonomic scope" value="Eukaryota"/>
</dbReference>
<evidence type="ECO:0000313" key="9">
    <source>
        <dbReference type="Proteomes" id="UP000001514"/>
    </source>
</evidence>
<dbReference type="InterPro" id="IPR050164">
    <property type="entry name" value="Peptidase_C19"/>
</dbReference>
<dbReference type="Gramene" id="EFJ20123">
    <property type="protein sequence ID" value="EFJ20123"/>
    <property type="gene ID" value="SELMODRAFT_109291"/>
</dbReference>
<dbReference type="EMBL" id="GL377603">
    <property type="protein sequence ID" value="EFJ20123.1"/>
    <property type="molecule type" value="Genomic_DNA"/>
</dbReference>
<dbReference type="KEGG" id="smo:SELMODRAFT_109291"/>
<evidence type="ECO:0000256" key="1">
    <source>
        <dbReference type="ARBA" id="ARBA00000707"/>
    </source>
</evidence>
<dbReference type="InterPro" id="IPR001394">
    <property type="entry name" value="Peptidase_C19_UCH"/>
</dbReference>
<keyword evidence="3" id="KW-0645">Protease</keyword>
<dbReference type="GO" id="GO:0005634">
    <property type="term" value="C:nucleus"/>
    <property type="evidence" value="ECO:0000318"/>
    <property type="project" value="GO_Central"/>
</dbReference>
<dbReference type="CDD" id="cd02257">
    <property type="entry name" value="Peptidase_C19"/>
    <property type="match status" value="1"/>
</dbReference>
<evidence type="ECO:0000256" key="3">
    <source>
        <dbReference type="ARBA" id="ARBA00022670"/>
    </source>
</evidence>
<dbReference type="GO" id="GO:0016579">
    <property type="term" value="P:protein deubiquitination"/>
    <property type="evidence" value="ECO:0007669"/>
    <property type="project" value="InterPro"/>
</dbReference>
<keyword evidence="4" id="KW-0833">Ubl conjugation pathway</keyword>
<evidence type="ECO:0000259" key="7">
    <source>
        <dbReference type="PROSITE" id="PS50235"/>
    </source>
</evidence>
<dbReference type="GO" id="GO:0031647">
    <property type="term" value="P:regulation of protein stability"/>
    <property type="evidence" value="ECO:0000318"/>
    <property type="project" value="GO_Central"/>
</dbReference>
<dbReference type="SUPFAM" id="SSF54001">
    <property type="entry name" value="Cysteine proteinases"/>
    <property type="match status" value="1"/>
</dbReference>
<dbReference type="MEROPS" id="C19.A14"/>
<dbReference type="InParanoid" id="D8S5V2"/>
<evidence type="ECO:0000256" key="4">
    <source>
        <dbReference type="ARBA" id="ARBA00022786"/>
    </source>
</evidence>
<dbReference type="PANTHER" id="PTHR24006">
    <property type="entry name" value="UBIQUITIN CARBOXYL-TERMINAL HYDROLASE"/>
    <property type="match status" value="1"/>
</dbReference>
<keyword evidence="9" id="KW-1185">Reference proteome</keyword>
<dbReference type="HOGENOM" id="CLU_008279_7_0_1"/>